<dbReference type="Gene3D" id="3.20.20.60">
    <property type="entry name" value="Phosphoenolpyruvate-binding domains"/>
    <property type="match status" value="1"/>
</dbReference>
<comment type="similarity">
    <text evidence="1">Belongs to the PanB family.</text>
</comment>
<keyword evidence="4" id="KW-0566">Pantothenate biosynthesis</keyword>
<comment type="subunit">
    <text evidence="2">Homodecamer; pentamer of dimers.</text>
</comment>
<sequence length="205" mass="21808">MLREGSHAPPSAARSRVGGVTQPDDQPAPYGTGPRTPSGAPVKQVRVHHLQQAKERGERWAMLTAYDQYAAEVFDEAGIPVLLVGDSAGNNVLGYATTLPVTVDEMLPLVRAVTRTARRALVVADLPFGAYQASPEQALATGFRMMKEGLAHAVGSRAVAGWCRRSRRWSGPACPSWRTSASPRRASTRSAATGCRAAATTATAW</sequence>
<dbReference type="PANTHER" id="PTHR20881">
    <property type="entry name" value="3-METHYL-2-OXOBUTANOATE HYDROXYMETHYLTRANSFERASE"/>
    <property type="match status" value="1"/>
</dbReference>
<reference evidence="8" key="1">
    <citation type="journal article" date="2019" name="Int. J. Syst. Evol. Microbiol.">
        <title>The Global Catalogue of Microorganisms (GCM) 10K type strain sequencing project: providing services to taxonomists for standard genome sequencing and annotation.</title>
        <authorList>
            <consortium name="The Broad Institute Genomics Platform"/>
            <consortium name="The Broad Institute Genome Sequencing Center for Infectious Disease"/>
            <person name="Wu L."/>
            <person name="Ma J."/>
        </authorList>
    </citation>
    <scope>NUCLEOTIDE SEQUENCE [LARGE SCALE GENOMIC DNA]</scope>
    <source>
        <strain evidence="8">NBRC 108730</strain>
    </source>
</reference>
<keyword evidence="8" id="KW-1185">Reference proteome</keyword>
<evidence type="ECO:0000313" key="7">
    <source>
        <dbReference type="EMBL" id="GMA88958.1"/>
    </source>
</evidence>
<dbReference type="SUPFAM" id="SSF51621">
    <property type="entry name" value="Phosphoenolpyruvate/pyruvate domain"/>
    <property type="match status" value="1"/>
</dbReference>
<evidence type="ECO:0000256" key="2">
    <source>
        <dbReference type="ARBA" id="ARBA00011424"/>
    </source>
</evidence>
<evidence type="ECO:0000313" key="8">
    <source>
        <dbReference type="Proteomes" id="UP001157017"/>
    </source>
</evidence>
<dbReference type="InterPro" id="IPR040442">
    <property type="entry name" value="Pyrv_kinase-like_dom_sf"/>
</dbReference>
<gene>
    <name evidence="7" type="ORF">GCM10025868_42080</name>
</gene>
<proteinExistence type="inferred from homology"/>
<evidence type="ECO:0000256" key="5">
    <source>
        <dbReference type="ARBA" id="ARBA00022679"/>
    </source>
</evidence>
<accession>A0ABQ6JLS7</accession>
<dbReference type="InterPro" id="IPR015813">
    <property type="entry name" value="Pyrv/PenolPyrv_kinase-like_dom"/>
</dbReference>
<protein>
    <recommendedName>
        <fullName evidence="3">3-methyl-2-oxobutanoate hydroxymethyltransferase</fullName>
        <ecNumber evidence="3">2.1.2.11</ecNumber>
    </recommendedName>
</protein>
<name>A0ABQ6JLS7_9ACTN</name>
<dbReference type="Proteomes" id="UP001157017">
    <property type="component" value="Unassembled WGS sequence"/>
</dbReference>
<feature type="region of interest" description="Disordered" evidence="6">
    <location>
        <begin position="174"/>
        <end position="193"/>
    </location>
</feature>
<evidence type="ECO:0000256" key="4">
    <source>
        <dbReference type="ARBA" id="ARBA00022655"/>
    </source>
</evidence>
<dbReference type="PANTHER" id="PTHR20881:SF0">
    <property type="entry name" value="3-METHYL-2-OXOBUTANOATE HYDROXYMETHYLTRANSFERASE"/>
    <property type="match status" value="1"/>
</dbReference>
<organism evidence="7 8">
    <name type="scientific">Angustibacter aerolatus</name>
    <dbReference type="NCBI Taxonomy" id="1162965"/>
    <lineage>
        <taxon>Bacteria</taxon>
        <taxon>Bacillati</taxon>
        <taxon>Actinomycetota</taxon>
        <taxon>Actinomycetes</taxon>
        <taxon>Kineosporiales</taxon>
        <taxon>Kineosporiaceae</taxon>
    </lineage>
</organism>
<dbReference type="InterPro" id="IPR003700">
    <property type="entry name" value="Pantoate_hydroxy_MeTrfase"/>
</dbReference>
<feature type="compositionally biased region" description="Low complexity" evidence="6">
    <location>
        <begin position="176"/>
        <end position="193"/>
    </location>
</feature>
<dbReference type="EMBL" id="BSUZ01000001">
    <property type="protein sequence ID" value="GMA88958.1"/>
    <property type="molecule type" value="Genomic_DNA"/>
</dbReference>
<evidence type="ECO:0000256" key="3">
    <source>
        <dbReference type="ARBA" id="ARBA00012618"/>
    </source>
</evidence>
<evidence type="ECO:0000256" key="1">
    <source>
        <dbReference type="ARBA" id="ARBA00008676"/>
    </source>
</evidence>
<dbReference type="Pfam" id="PF02548">
    <property type="entry name" value="Pantoate_transf"/>
    <property type="match status" value="1"/>
</dbReference>
<keyword evidence="5" id="KW-0808">Transferase</keyword>
<dbReference type="EC" id="2.1.2.11" evidence="3"/>
<comment type="caution">
    <text evidence="7">The sequence shown here is derived from an EMBL/GenBank/DDBJ whole genome shotgun (WGS) entry which is preliminary data.</text>
</comment>
<feature type="region of interest" description="Disordered" evidence="6">
    <location>
        <begin position="1"/>
        <end position="42"/>
    </location>
</feature>
<evidence type="ECO:0000256" key="6">
    <source>
        <dbReference type="SAM" id="MobiDB-lite"/>
    </source>
</evidence>